<keyword evidence="2" id="KW-1003">Cell membrane</keyword>
<dbReference type="PANTHER" id="PTHR43646:SF2">
    <property type="entry name" value="GLYCOSYLTRANSFERASE 2-LIKE DOMAIN-CONTAINING PROTEIN"/>
    <property type="match status" value="1"/>
</dbReference>
<keyword evidence="5 10" id="KW-0472">Membrane</keyword>
<protein>
    <recommendedName>
        <fullName evidence="9">4,4'-diaponeurosporenoate glycosyltransferase</fullName>
    </recommendedName>
</protein>
<evidence type="ECO:0000259" key="11">
    <source>
        <dbReference type="Pfam" id="PF00535"/>
    </source>
</evidence>
<comment type="pathway">
    <text evidence="7">Carotenoid biosynthesis; staphyloxanthin biosynthesis; staphyloxanthin from farnesyl diphosphate: step 4/5.</text>
</comment>
<reference evidence="13" key="1">
    <citation type="submission" date="2021-05" db="EMBL/GenBank/DDBJ databases">
        <title>Direct Submission.</title>
        <authorList>
            <person name="Li K."/>
            <person name="Gao J."/>
        </authorList>
    </citation>
    <scope>NUCLEOTIDE SEQUENCE [LARGE SCALE GENOMIC DNA]</scope>
    <source>
        <strain evidence="13">MG62</strain>
    </source>
</reference>
<evidence type="ECO:0000256" key="7">
    <source>
        <dbReference type="ARBA" id="ARBA00037904"/>
    </source>
</evidence>
<comment type="subcellular location">
    <subcellularLocation>
        <location evidence="1">Cell membrane</location>
    </subcellularLocation>
</comment>
<dbReference type="InterPro" id="IPR029044">
    <property type="entry name" value="Nucleotide-diphossugar_trans"/>
</dbReference>
<evidence type="ECO:0000256" key="10">
    <source>
        <dbReference type="SAM" id="Phobius"/>
    </source>
</evidence>
<name>A0ABX8FUU3_9ACTN</name>
<evidence type="ECO:0000256" key="8">
    <source>
        <dbReference type="ARBA" id="ARBA00038120"/>
    </source>
</evidence>
<dbReference type="Proteomes" id="UP000679629">
    <property type="component" value="Chromosome"/>
</dbReference>
<keyword evidence="3 12" id="KW-0328">Glycosyltransferase</keyword>
<evidence type="ECO:0000256" key="9">
    <source>
        <dbReference type="ARBA" id="ARBA00040345"/>
    </source>
</evidence>
<evidence type="ECO:0000256" key="5">
    <source>
        <dbReference type="ARBA" id="ARBA00023136"/>
    </source>
</evidence>
<organism evidence="12 13">
    <name type="scientific">Streptomyces koelreuteriae</name>
    <dbReference type="NCBI Taxonomy" id="2838015"/>
    <lineage>
        <taxon>Bacteria</taxon>
        <taxon>Bacillati</taxon>
        <taxon>Actinomycetota</taxon>
        <taxon>Actinomycetes</taxon>
        <taxon>Kitasatosporales</taxon>
        <taxon>Streptomycetaceae</taxon>
        <taxon>Streptomyces</taxon>
    </lineage>
</organism>
<evidence type="ECO:0000313" key="12">
    <source>
        <dbReference type="EMBL" id="QWB24834.1"/>
    </source>
</evidence>
<proteinExistence type="inferred from homology"/>
<dbReference type="RefSeq" id="WP_215120667.1">
    <property type="nucleotide sequence ID" value="NZ_CP075896.1"/>
</dbReference>
<comment type="function">
    <text evidence="6">Catalyzes the glycosylation of 4,4'-diaponeurosporenoate, i.e. the esterification of glucose at the C1'' position with the carboxyl group of 4,4'-diaponeurosporenic acid, to form glycosyl-4,4'-diaponeurosporenoate. This is a step in the biosynthesis of staphyloxanthin, an orange pigment present in most staphylococci strains.</text>
</comment>
<gene>
    <name evidence="12" type="ORF">KJK29_20875</name>
</gene>
<accession>A0ABX8FUU3</accession>
<keyword evidence="10" id="KW-1133">Transmembrane helix</keyword>
<dbReference type="Gene3D" id="3.90.550.10">
    <property type="entry name" value="Spore Coat Polysaccharide Biosynthesis Protein SpsA, Chain A"/>
    <property type="match status" value="1"/>
</dbReference>
<sequence>MALSIVIPTLNEETYLGPLLESLAGESGDLAVEVIVVDASLNDLTTEVARRYSERLAMTITKSPTADIGTQRNIGAALARYEYLLFLDADVVLGPQVIQRCLRRLEPRELCMVSVRHRPDRSNAGIRATLLLIYLLILLARLFGYPVTNGDFMMTNKRTYRALDGFKEGFLLGEDTDFGIRARGMGARHSIEWRSYVTASSRRLSVVPAPRLAFIWAAAYLRVVRGKGPVGKRANDLRYPYGKWSVRPH</sequence>
<evidence type="ECO:0000256" key="4">
    <source>
        <dbReference type="ARBA" id="ARBA00022679"/>
    </source>
</evidence>
<evidence type="ECO:0000256" key="1">
    <source>
        <dbReference type="ARBA" id="ARBA00004236"/>
    </source>
</evidence>
<dbReference type="Pfam" id="PF00535">
    <property type="entry name" value="Glycos_transf_2"/>
    <property type="match status" value="1"/>
</dbReference>
<dbReference type="PANTHER" id="PTHR43646">
    <property type="entry name" value="GLYCOSYLTRANSFERASE"/>
    <property type="match status" value="1"/>
</dbReference>
<dbReference type="SUPFAM" id="SSF53448">
    <property type="entry name" value="Nucleotide-diphospho-sugar transferases"/>
    <property type="match status" value="1"/>
</dbReference>
<keyword evidence="10" id="KW-0812">Transmembrane</keyword>
<dbReference type="InterPro" id="IPR001173">
    <property type="entry name" value="Glyco_trans_2-like"/>
</dbReference>
<evidence type="ECO:0000256" key="6">
    <source>
        <dbReference type="ARBA" id="ARBA00037281"/>
    </source>
</evidence>
<comment type="similarity">
    <text evidence="8">Belongs to the glycosyltransferase 2 family. CrtQ subfamily.</text>
</comment>
<keyword evidence="13" id="KW-1185">Reference proteome</keyword>
<evidence type="ECO:0000313" key="13">
    <source>
        <dbReference type="Proteomes" id="UP000679629"/>
    </source>
</evidence>
<keyword evidence="4 12" id="KW-0808">Transferase</keyword>
<feature type="transmembrane region" description="Helical" evidence="10">
    <location>
        <begin position="124"/>
        <end position="144"/>
    </location>
</feature>
<evidence type="ECO:0000256" key="3">
    <source>
        <dbReference type="ARBA" id="ARBA00022676"/>
    </source>
</evidence>
<dbReference type="EMBL" id="CP075896">
    <property type="protein sequence ID" value="QWB24834.1"/>
    <property type="molecule type" value="Genomic_DNA"/>
</dbReference>
<evidence type="ECO:0000256" key="2">
    <source>
        <dbReference type="ARBA" id="ARBA00022475"/>
    </source>
</evidence>
<feature type="domain" description="Glycosyltransferase 2-like" evidence="11">
    <location>
        <begin position="4"/>
        <end position="157"/>
    </location>
</feature>
<dbReference type="GO" id="GO:0016757">
    <property type="term" value="F:glycosyltransferase activity"/>
    <property type="evidence" value="ECO:0007669"/>
    <property type="project" value="UniProtKB-KW"/>
</dbReference>